<dbReference type="InterPro" id="IPR052774">
    <property type="entry name" value="Celegans_DevNeuronal_Protein"/>
</dbReference>
<dbReference type="EMBL" id="JAUCMV010000005">
    <property type="protein sequence ID" value="KAK0399571.1"/>
    <property type="molecule type" value="Genomic_DNA"/>
</dbReference>
<comment type="caution">
    <text evidence="3">The sequence shown here is derived from an EMBL/GenBank/DDBJ whole genome shotgun (WGS) entry which is preliminary data.</text>
</comment>
<protein>
    <recommendedName>
        <fullName evidence="2">Apple domain-containing protein</fullName>
    </recommendedName>
</protein>
<proteinExistence type="predicted"/>
<dbReference type="PROSITE" id="PS50948">
    <property type="entry name" value="PAN"/>
    <property type="match status" value="2"/>
</dbReference>
<keyword evidence="1" id="KW-0732">Signal</keyword>
<feature type="domain" description="Apple" evidence="2">
    <location>
        <begin position="165"/>
        <end position="247"/>
    </location>
</feature>
<dbReference type="Pfam" id="PF00024">
    <property type="entry name" value="PAN_1"/>
    <property type="match status" value="2"/>
</dbReference>
<name>A0AA39LJ32_9BILA</name>
<feature type="domain" description="Apple" evidence="2">
    <location>
        <begin position="384"/>
        <end position="460"/>
    </location>
</feature>
<dbReference type="CDD" id="cd01099">
    <property type="entry name" value="PAN_AP_HGF"/>
    <property type="match status" value="2"/>
</dbReference>
<evidence type="ECO:0000313" key="4">
    <source>
        <dbReference type="Proteomes" id="UP001175271"/>
    </source>
</evidence>
<evidence type="ECO:0000256" key="1">
    <source>
        <dbReference type="SAM" id="SignalP"/>
    </source>
</evidence>
<gene>
    <name evidence="3" type="ORF">QR680_003113</name>
</gene>
<feature type="chain" id="PRO_5041409943" description="Apple domain-containing protein" evidence="1">
    <location>
        <begin position="20"/>
        <end position="583"/>
    </location>
</feature>
<evidence type="ECO:0000313" key="3">
    <source>
        <dbReference type="EMBL" id="KAK0399571.1"/>
    </source>
</evidence>
<evidence type="ECO:0000259" key="2">
    <source>
        <dbReference type="PROSITE" id="PS50948"/>
    </source>
</evidence>
<dbReference type="GO" id="GO:0009653">
    <property type="term" value="P:anatomical structure morphogenesis"/>
    <property type="evidence" value="ECO:0007669"/>
    <property type="project" value="TreeGrafter"/>
</dbReference>
<dbReference type="AlphaFoldDB" id="A0AA39LJ32"/>
<dbReference type="InterPro" id="IPR003609">
    <property type="entry name" value="Pan_app"/>
</dbReference>
<dbReference type="Proteomes" id="UP001175271">
    <property type="component" value="Unassembled WGS sequence"/>
</dbReference>
<organism evidence="3 4">
    <name type="scientific">Steinernema hermaphroditum</name>
    <dbReference type="NCBI Taxonomy" id="289476"/>
    <lineage>
        <taxon>Eukaryota</taxon>
        <taxon>Metazoa</taxon>
        <taxon>Ecdysozoa</taxon>
        <taxon>Nematoda</taxon>
        <taxon>Chromadorea</taxon>
        <taxon>Rhabditida</taxon>
        <taxon>Tylenchina</taxon>
        <taxon>Panagrolaimomorpha</taxon>
        <taxon>Strongyloidoidea</taxon>
        <taxon>Steinernematidae</taxon>
        <taxon>Steinernema</taxon>
    </lineage>
</organism>
<dbReference type="SUPFAM" id="SSF57414">
    <property type="entry name" value="Hairpin loop containing domain-like"/>
    <property type="match status" value="2"/>
</dbReference>
<dbReference type="Gene3D" id="3.50.4.10">
    <property type="entry name" value="Hepatocyte Growth Factor"/>
    <property type="match status" value="2"/>
</dbReference>
<sequence length="583" mass="66308">MNTIGYSFLLLVLVFGVRGLRTRELFGKRALVLEQLLPLGRKRGGRELFGKRSDAPASDSFDRESRRNRELFGKRSAAPLLDVPDYPDVDLSARVLPEPSIEYVEPTVDFSATLRGKRRSRELLGKRSAGNYQLTEDEFESLLSAIRRDRRARACLINWTQADRCFEKQENTVLEVPEATTIVDINTVEECQLACLESYDEYNIVCKSIMFIRGVDECVLCQHSSRTRPEQLKEDLSYSIDYYENICLQSVEDLKYKAVKVATKVLDTIVNDKRNFDYQEEEKVRYYQLPDRPTTKKGALIRPGPVTRHHVPPQFISTSPVTLTTSTFATRVQRDFTEDTIQMASNTILITLPSQNGTTPTPPRVTTTVPDLPSVTIFGPGFECFHYKQNFMLGGYEEYRKPNLSVKRCLLLCSAKQKIHCASVNYNRETKDCVINGGSTLLTRDRLTSSPTIDYFENRCKYQIPTKHRSRSNDDEIIAKCFSQRTHQIIEDFNGIALEGVNSEKQCLFECGIARRNHKTACVAINWIQSIKGCIIFPKIARDLVIRDSPAVLIKNSCAENDVFGDSSNSSTNKDNTEDYYSS</sequence>
<dbReference type="SMART" id="SM00473">
    <property type="entry name" value="PAN_AP"/>
    <property type="match status" value="3"/>
</dbReference>
<dbReference type="PANTHER" id="PTHR47327:SF15">
    <property type="entry name" value="APPLE DOMAIN-CONTAINING PROTEIN"/>
    <property type="match status" value="1"/>
</dbReference>
<reference evidence="3" key="1">
    <citation type="submission" date="2023-06" db="EMBL/GenBank/DDBJ databases">
        <title>Genomic analysis of the entomopathogenic nematode Steinernema hermaphroditum.</title>
        <authorList>
            <person name="Schwarz E.M."/>
            <person name="Heppert J.K."/>
            <person name="Baniya A."/>
            <person name="Schwartz H.T."/>
            <person name="Tan C.-H."/>
            <person name="Antoshechkin I."/>
            <person name="Sternberg P.W."/>
            <person name="Goodrich-Blair H."/>
            <person name="Dillman A.R."/>
        </authorList>
    </citation>
    <scope>NUCLEOTIDE SEQUENCE</scope>
    <source>
        <strain evidence="3">PS9179</strain>
        <tissue evidence="3">Whole animal</tissue>
    </source>
</reference>
<keyword evidence="4" id="KW-1185">Reference proteome</keyword>
<accession>A0AA39LJ32</accession>
<feature type="signal peptide" evidence="1">
    <location>
        <begin position="1"/>
        <end position="19"/>
    </location>
</feature>
<dbReference type="PANTHER" id="PTHR47327">
    <property type="entry name" value="FI18240P1-RELATED"/>
    <property type="match status" value="1"/>
</dbReference>